<dbReference type="Gene3D" id="3.40.640.10">
    <property type="entry name" value="Type I PLP-dependent aspartate aminotransferase-like (Major domain)"/>
    <property type="match status" value="1"/>
</dbReference>
<evidence type="ECO:0000256" key="2">
    <source>
        <dbReference type="ARBA" id="ARBA00005384"/>
    </source>
</evidence>
<evidence type="ECO:0000256" key="7">
    <source>
        <dbReference type="ARBA" id="ARBA00023163"/>
    </source>
</evidence>
<evidence type="ECO:0000259" key="8">
    <source>
        <dbReference type="PROSITE" id="PS50949"/>
    </source>
</evidence>
<dbReference type="RefSeq" id="WP_110396611.1">
    <property type="nucleotide sequence ID" value="NZ_JADIJL010000001.1"/>
</dbReference>
<dbReference type="PANTHER" id="PTHR46577">
    <property type="entry name" value="HTH-TYPE TRANSCRIPTIONAL REGULATORY PROTEIN GABR"/>
    <property type="match status" value="1"/>
</dbReference>
<dbReference type="SMART" id="SM00345">
    <property type="entry name" value="HTH_GNTR"/>
    <property type="match status" value="1"/>
</dbReference>
<dbReference type="Gene3D" id="1.10.10.10">
    <property type="entry name" value="Winged helix-like DNA-binding domain superfamily/Winged helix DNA-binding domain"/>
    <property type="match status" value="1"/>
</dbReference>
<dbReference type="Proteomes" id="UP000247978">
    <property type="component" value="Unassembled WGS sequence"/>
</dbReference>
<keyword evidence="9" id="KW-0808">Transferase</keyword>
<dbReference type="OrthoDB" id="9808770at2"/>
<organism evidence="9 10">
    <name type="scientific">Pseudogracilibacillus auburnensis</name>
    <dbReference type="NCBI Taxonomy" id="1494959"/>
    <lineage>
        <taxon>Bacteria</taxon>
        <taxon>Bacillati</taxon>
        <taxon>Bacillota</taxon>
        <taxon>Bacilli</taxon>
        <taxon>Bacillales</taxon>
        <taxon>Bacillaceae</taxon>
        <taxon>Pseudogracilibacillus</taxon>
    </lineage>
</organism>
<keyword evidence="10" id="KW-1185">Reference proteome</keyword>
<comment type="cofactor">
    <cofactor evidence="1">
        <name>pyridoxal 5'-phosphate</name>
        <dbReference type="ChEBI" id="CHEBI:597326"/>
    </cofactor>
</comment>
<dbReference type="EMBL" id="QJJQ01000014">
    <property type="protein sequence ID" value="PXW83737.1"/>
    <property type="molecule type" value="Genomic_DNA"/>
</dbReference>
<dbReference type="Pfam" id="PF00155">
    <property type="entry name" value="Aminotran_1_2"/>
    <property type="match status" value="1"/>
</dbReference>
<dbReference type="Pfam" id="PF00392">
    <property type="entry name" value="GntR"/>
    <property type="match status" value="1"/>
</dbReference>
<feature type="domain" description="HTH gntR-type" evidence="8">
    <location>
        <begin position="13"/>
        <end position="81"/>
    </location>
</feature>
<name>A0A2V3VPF6_9BACI</name>
<dbReference type="InterPro" id="IPR015421">
    <property type="entry name" value="PyrdxlP-dep_Trfase_major"/>
</dbReference>
<dbReference type="GO" id="GO:0008483">
    <property type="term" value="F:transaminase activity"/>
    <property type="evidence" value="ECO:0007669"/>
    <property type="project" value="UniProtKB-KW"/>
</dbReference>
<dbReference type="PANTHER" id="PTHR46577:SF1">
    <property type="entry name" value="HTH-TYPE TRANSCRIPTIONAL REGULATORY PROTEIN GABR"/>
    <property type="match status" value="1"/>
</dbReference>
<keyword evidence="6" id="KW-0238">DNA-binding</keyword>
<dbReference type="InterPro" id="IPR015424">
    <property type="entry name" value="PyrdxlP-dep_Trfase"/>
</dbReference>
<proteinExistence type="inferred from homology"/>
<reference evidence="9 10" key="1">
    <citation type="submission" date="2018-05" db="EMBL/GenBank/DDBJ databases">
        <title>Genomic Encyclopedia of Type Strains, Phase IV (KMG-IV): sequencing the most valuable type-strain genomes for metagenomic binning, comparative biology and taxonomic classification.</title>
        <authorList>
            <person name="Goeker M."/>
        </authorList>
    </citation>
    <scope>NUCLEOTIDE SEQUENCE [LARGE SCALE GENOMIC DNA]</scope>
    <source>
        <strain evidence="9 10">DSM 28556</strain>
    </source>
</reference>
<dbReference type="SUPFAM" id="SSF53383">
    <property type="entry name" value="PLP-dependent transferases"/>
    <property type="match status" value="1"/>
</dbReference>
<dbReference type="CDD" id="cd00609">
    <property type="entry name" value="AAT_like"/>
    <property type="match status" value="1"/>
</dbReference>
<evidence type="ECO:0000313" key="10">
    <source>
        <dbReference type="Proteomes" id="UP000247978"/>
    </source>
</evidence>
<keyword evidence="5" id="KW-0805">Transcription regulation</keyword>
<dbReference type="GO" id="GO:0030170">
    <property type="term" value="F:pyridoxal phosphate binding"/>
    <property type="evidence" value="ECO:0007669"/>
    <property type="project" value="InterPro"/>
</dbReference>
<dbReference type="GO" id="GO:0003700">
    <property type="term" value="F:DNA-binding transcription factor activity"/>
    <property type="evidence" value="ECO:0007669"/>
    <property type="project" value="InterPro"/>
</dbReference>
<keyword evidence="7" id="KW-0804">Transcription</keyword>
<evidence type="ECO:0000256" key="5">
    <source>
        <dbReference type="ARBA" id="ARBA00023015"/>
    </source>
</evidence>
<protein>
    <submittedName>
        <fullName evidence="9">GntR family transcriptional regulator/MocR family aminotransferase</fullName>
    </submittedName>
</protein>
<accession>A0A2V3VPF6</accession>
<evidence type="ECO:0000256" key="3">
    <source>
        <dbReference type="ARBA" id="ARBA00022576"/>
    </source>
</evidence>
<comment type="similarity">
    <text evidence="2">In the C-terminal section; belongs to the class-I pyridoxal-phosphate-dependent aminotransferase family.</text>
</comment>
<dbReference type="InterPro" id="IPR051446">
    <property type="entry name" value="HTH_trans_reg/aminotransferase"/>
</dbReference>
<gene>
    <name evidence="9" type="ORF">DFR56_11421</name>
</gene>
<dbReference type="InterPro" id="IPR004839">
    <property type="entry name" value="Aminotransferase_I/II_large"/>
</dbReference>
<dbReference type="SUPFAM" id="SSF46785">
    <property type="entry name" value="Winged helix' DNA-binding domain"/>
    <property type="match status" value="1"/>
</dbReference>
<evidence type="ECO:0000256" key="1">
    <source>
        <dbReference type="ARBA" id="ARBA00001933"/>
    </source>
</evidence>
<dbReference type="InterPro" id="IPR000524">
    <property type="entry name" value="Tscrpt_reg_HTH_GntR"/>
</dbReference>
<evidence type="ECO:0000313" key="9">
    <source>
        <dbReference type="EMBL" id="PXW83737.1"/>
    </source>
</evidence>
<dbReference type="PROSITE" id="PS50949">
    <property type="entry name" value="HTH_GNTR"/>
    <property type="match status" value="1"/>
</dbReference>
<evidence type="ECO:0000256" key="4">
    <source>
        <dbReference type="ARBA" id="ARBA00022898"/>
    </source>
</evidence>
<comment type="caution">
    <text evidence="9">The sequence shown here is derived from an EMBL/GenBank/DDBJ whole genome shotgun (WGS) entry which is preliminary data.</text>
</comment>
<keyword evidence="4" id="KW-0663">Pyridoxal phosphate</keyword>
<dbReference type="InterPro" id="IPR036388">
    <property type="entry name" value="WH-like_DNA-bd_sf"/>
</dbReference>
<evidence type="ECO:0000256" key="6">
    <source>
        <dbReference type="ARBA" id="ARBA00023125"/>
    </source>
</evidence>
<dbReference type="AlphaFoldDB" id="A0A2V3VPF6"/>
<sequence length="469" mass="54964">MIEIKIDKSDEKKYIYQQVYDKIKSYIVEKRIDANEQLPSKRLLAEQLNISVNSVTTAYEQLLAEGYIYTIERAGYFVEKITDLHNKKASECVLPEDLREAENAKTGWLSFSHISVDASMFPWSNWMKSEQKAMKHNRAQIAELTHFQGPMQLRLEIAKLIALTRGVICEPEQIVIGAGTQSLIERLVSLSDKNTKIAIEDPGYRRFYHLIKRIGYHVEPIPLDHNGLNIQALHQSEAKIVFVTPSHQFPTGTIMPISRRNELLNWAAQNETRFIVEDDYDSEFKYETDHIPSLQSLDQNQQVVYTGSFSKTILPSLRISYMVLPFHLLRKYRARYADIMHEVSGINLYTLYYFIQDGLYQKHVRNMNKQYEKKRIQLIKRLKYTFKDQMEIIDVPAGLHFLTYMKTIKTYDEVKERAKEEKLEMYTLQRFNLTNRVESEQRLGIIIGFAAIQEERIEEAVNRLLRVFS</sequence>
<dbReference type="CDD" id="cd07377">
    <property type="entry name" value="WHTH_GntR"/>
    <property type="match status" value="1"/>
</dbReference>
<dbReference type="InterPro" id="IPR036390">
    <property type="entry name" value="WH_DNA-bd_sf"/>
</dbReference>
<dbReference type="GO" id="GO:0003677">
    <property type="term" value="F:DNA binding"/>
    <property type="evidence" value="ECO:0007669"/>
    <property type="project" value="UniProtKB-KW"/>
</dbReference>
<keyword evidence="3 9" id="KW-0032">Aminotransferase</keyword>